<dbReference type="Proteomes" id="UP001226091">
    <property type="component" value="Chromosome"/>
</dbReference>
<evidence type="ECO:0000313" key="2">
    <source>
        <dbReference type="Proteomes" id="UP001226091"/>
    </source>
</evidence>
<name>A0ACD4RFE5_9BACI</name>
<reference evidence="2" key="1">
    <citation type="journal article" date="2025" name="Aquaculture">
        <title>Assessment of the bioflocculant production and safety properties of Metabacillus hrfriensis sp. nov. based on phenotypic and whole-genome sequencing analysis.</title>
        <authorList>
            <person name="Zhang R."/>
            <person name="Zhao Z."/>
            <person name="Luo L."/>
            <person name="Wang S."/>
            <person name="Guo K."/>
            <person name="Xu W."/>
        </authorList>
    </citation>
    <scope>NUCLEOTIDE SEQUENCE [LARGE SCALE GENOMIC DNA]</scope>
    <source>
        <strain evidence="2">CT-WN-B3</strain>
    </source>
</reference>
<accession>A0ACD4RFE5</accession>
<keyword evidence="2" id="KW-1185">Reference proteome</keyword>
<dbReference type="EMBL" id="CP126116">
    <property type="protein sequence ID" value="WHZ59034.1"/>
    <property type="molecule type" value="Genomic_DNA"/>
</dbReference>
<evidence type="ECO:0000313" key="1">
    <source>
        <dbReference type="EMBL" id="WHZ59034.1"/>
    </source>
</evidence>
<gene>
    <name evidence="1" type="ORF">QLQ22_06775</name>
</gene>
<sequence length="236" mass="26850">MNEPKILIIDDEEPMRSLIKTFLYKDGYAVLEASNGLKGLELISKKEPDLILVDVMMPFMDGFVFAEELKKSYNIPLIFLSAKGEEWDKIHGLKLGGDDYIVKPFHPGELLARIESVLRRANYSTKQSTELSTGPLVLDFMAFRAYIHGMPLSLTLKEFEMLSLLAKNKGTVFSRDQLLQSVWGDDYKGTGRTVDTHIKTLRLKLKDEAKLIQTVWSVGYKFEVENLSSRKKQPAD</sequence>
<protein>
    <submittedName>
        <fullName evidence="1">Response regulator transcription factor</fullName>
    </submittedName>
</protein>
<organism evidence="1 2">
    <name type="scientific">Metabacillus hrfriensis</name>
    <dbReference type="NCBI Taxonomy" id="3048891"/>
    <lineage>
        <taxon>Bacteria</taxon>
        <taxon>Bacillati</taxon>
        <taxon>Bacillota</taxon>
        <taxon>Bacilli</taxon>
        <taxon>Bacillales</taxon>
        <taxon>Bacillaceae</taxon>
        <taxon>Metabacillus</taxon>
    </lineage>
</organism>
<proteinExistence type="predicted"/>